<evidence type="ECO:0000256" key="12">
    <source>
        <dbReference type="ARBA" id="ARBA00023136"/>
    </source>
</evidence>
<keyword evidence="4" id="KW-0444">Lipid biosynthesis</keyword>
<comment type="caution">
    <text evidence="20">The sequence shown here is derived from an EMBL/GenBank/DDBJ whole genome shotgun (WGS) entry which is preliminary data.</text>
</comment>
<keyword evidence="11" id="KW-0443">Lipid metabolism</keyword>
<evidence type="ECO:0000256" key="5">
    <source>
        <dbReference type="ARBA" id="ARBA00022679"/>
    </source>
</evidence>
<feature type="binding site" evidence="16">
    <location>
        <position position="67"/>
    </location>
    <ligand>
        <name>substrate</name>
    </ligand>
</feature>
<dbReference type="STRING" id="1817892.AUK40_06430"/>
<feature type="binding site" evidence="16">
    <location>
        <position position="7"/>
    </location>
    <ligand>
        <name>substrate</name>
    </ligand>
</feature>
<evidence type="ECO:0000256" key="9">
    <source>
        <dbReference type="ARBA" id="ARBA00022840"/>
    </source>
</evidence>
<feature type="binding site" evidence="18">
    <location>
        <position position="74"/>
    </location>
    <ligand>
        <name>a divalent metal cation</name>
        <dbReference type="ChEBI" id="CHEBI:60240"/>
    </ligand>
</feature>
<keyword evidence="13" id="KW-0594">Phospholipid biosynthesis</keyword>
<dbReference type="GO" id="GO:0005524">
    <property type="term" value="F:ATP binding"/>
    <property type="evidence" value="ECO:0007669"/>
    <property type="project" value="UniProtKB-KW"/>
</dbReference>
<feature type="transmembrane region" description="Helical" evidence="19">
    <location>
        <begin position="94"/>
        <end position="115"/>
    </location>
</feature>
<dbReference type="GO" id="GO:0005886">
    <property type="term" value="C:plasma membrane"/>
    <property type="evidence" value="ECO:0007669"/>
    <property type="project" value="UniProtKB-SubCell"/>
</dbReference>
<feature type="binding site" evidence="17">
    <location>
        <begin position="92"/>
        <end position="93"/>
    </location>
    <ligand>
        <name>ATP</name>
        <dbReference type="ChEBI" id="CHEBI:30616"/>
    </ligand>
</feature>
<evidence type="ECO:0000256" key="16">
    <source>
        <dbReference type="PIRSR" id="PIRSR600829-2"/>
    </source>
</evidence>
<evidence type="ECO:0000256" key="14">
    <source>
        <dbReference type="ARBA" id="ARBA00023264"/>
    </source>
</evidence>
<dbReference type="Gene3D" id="1.10.287.3610">
    <property type="match status" value="1"/>
</dbReference>
<feature type="transmembrane region" description="Helical" evidence="19">
    <location>
        <begin position="53"/>
        <end position="73"/>
    </location>
</feature>
<keyword evidence="3" id="KW-1003">Cell membrane</keyword>
<evidence type="ECO:0000313" key="20">
    <source>
        <dbReference type="EMBL" id="OIP95020.1"/>
    </source>
</evidence>
<feature type="binding site" evidence="17">
    <location>
        <position position="74"/>
    </location>
    <ligand>
        <name>ATP</name>
        <dbReference type="ChEBI" id="CHEBI:30616"/>
    </ligand>
</feature>
<dbReference type="GO" id="GO:0016301">
    <property type="term" value="F:kinase activity"/>
    <property type="evidence" value="ECO:0007669"/>
    <property type="project" value="UniProtKB-KW"/>
</dbReference>
<feature type="active site" description="Proton acceptor" evidence="15">
    <location>
        <position position="67"/>
    </location>
</feature>
<evidence type="ECO:0000256" key="3">
    <source>
        <dbReference type="ARBA" id="ARBA00022475"/>
    </source>
</evidence>
<dbReference type="CDD" id="cd14265">
    <property type="entry name" value="UDPK_IM_like"/>
    <property type="match status" value="1"/>
</dbReference>
<keyword evidence="10 19" id="KW-1133">Transmembrane helix</keyword>
<comment type="subcellular location">
    <subcellularLocation>
        <location evidence="1">Cell membrane</location>
        <topology evidence="1">Multi-pass membrane protein</topology>
    </subcellularLocation>
</comment>
<dbReference type="PANTHER" id="PTHR34299">
    <property type="entry name" value="DIACYLGLYCEROL KINASE"/>
    <property type="match status" value="1"/>
</dbReference>
<evidence type="ECO:0000256" key="17">
    <source>
        <dbReference type="PIRSR" id="PIRSR600829-3"/>
    </source>
</evidence>
<keyword evidence="14" id="KW-1208">Phospholipid metabolism</keyword>
<feature type="transmembrane region" description="Helical" evidence="19">
    <location>
        <begin position="29"/>
        <end position="47"/>
    </location>
</feature>
<evidence type="ECO:0000313" key="21">
    <source>
        <dbReference type="Proteomes" id="UP000183245"/>
    </source>
</evidence>
<evidence type="ECO:0008006" key="22">
    <source>
        <dbReference type="Google" id="ProtNLM"/>
    </source>
</evidence>
<comment type="cofactor">
    <cofactor evidence="18">
        <name>Mg(2+)</name>
        <dbReference type="ChEBI" id="CHEBI:18420"/>
    </cofactor>
    <text evidence="18">Mn(2+), Zn(2+), Cd(2+) and Co(2+) support activity to lesser extents.</text>
</comment>
<protein>
    <recommendedName>
        <fullName evidence="22">Diacylglycerol kinase</fullName>
    </recommendedName>
</protein>
<gene>
    <name evidence="20" type="ORF">AUK40_06430</name>
</gene>
<dbReference type="GO" id="GO:0008654">
    <property type="term" value="P:phospholipid biosynthetic process"/>
    <property type="evidence" value="ECO:0007669"/>
    <property type="project" value="UniProtKB-KW"/>
</dbReference>
<dbReference type="Pfam" id="PF01219">
    <property type="entry name" value="DAGK_prokar"/>
    <property type="match status" value="1"/>
</dbReference>
<keyword evidence="7 17" id="KW-0547">Nucleotide-binding</keyword>
<evidence type="ECO:0000256" key="18">
    <source>
        <dbReference type="PIRSR" id="PIRSR600829-4"/>
    </source>
</evidence>
<keyword evidence="18" id="KW-0460">Magnesium</keyword>
<sequence>MKKRLQRLQKSFGYAGNGISHALLTQPNMWIHAFIGTCTLIFAWILNFSSLQWVILVILISQVFILEMVNTVAEIVVDLASPEFSDLARSAKDVAAGAVLFAAASAVIGGAILFIPKLLEVFL</sequence>
<feature type="binding site" evidence="17">
    <location>
        <position position="14"/>
    </location>
    <ligand>
        <name>ATP</name>
        <dbReference type="ChEBI" id="CHEBI:30616"/>
    </ligand>
</feature>
<dbReference type="InterPro" id="IPR036945">
    <property type="entry name" value="DAGK_sf"/>
</dbReference>
<evidence type="ECO:0000256" key="1">
    <source>
        <dbReference type="ARBA" id="ARBA00004651"/>
    </source>
</evidence>
<dbReference type="InterPro" id="IPR033717">
    <property type="entry name" value="UDPK"/>
</dbReference>
<proteinExistence type="inferred from homology"/>
<comment type="similarity">
    <text evidence="2">Belongs to the bacterial diacylglycerol kinase family.</text>
</comment>
<evidence type="ECO:0000256" key="15">
    <source>
        <dbReference type="PIRSR" id="PIRSR600829-1"/>
    </source>
</evidence>
<evidence type="ECO:0000256" key="11">
    <source>
        <dbReference type="ARBA" id="ARBA00023098"/>
    </source>
</evidence>
<evidence type="ECO:0000256" key="10">
    <source>
        <dbReference type="ARBA" id="ARBA00022989"/>
    </source>
</evidence>
<evidence type="ECO:0000256" key="8">
    <source>
        <dbReference type="ARBA" id="ARBA00022777"/>
    </source>
</evidence>
<evidence type="ECO:0000256" key="6">
    <source>
        <dbReference type="ARBA" id="ARBA00022692"/>
    </source>
</evidence>
<dbReference type="PANTHER" id="PTHR34299:SF1">
    <property type="entry name" value="DIACYLGLYCEROL KINASE"/>
    <property type="match status" value="1"/>
</dbReference>
<dbReference type="AlphaFoldDB" id="A0A1J5ICZ4"/>
<keyword evidence="6 19" id="KW-0812">Transmembrane</keyword>
<organism evidence="20 21">
    <name type="scientific">Candidatus Wirthbacteria bacterium CG2_30_54_11</name>
    <dbReference type="NCBI Taxonomy" id="1817892"/>
    <lineage>
        <taxon>Bacteria</taxon>
        <taxon>Candidatus Wirthbacteria</taxon>
    </lineage>
</organism>
<reference evidence="20 21" key="1">
    <citation type="journal article" date="2016" name="Environ. Microbiol.">
        <title>Genomic resolution of a cold subsurface aquifer community provides metabolic insights for novel microbes adapted to high CO concentrations.</title>
        <authorList>
            <person name="Probst A.J."/>
            <person name="Castelle C.J."/>
            <person name="Singh A."/>
            <person name="Brown C.T."/>
            <person name="Anantharaman K."/>
            <person name="Sharon I."/>
            <person name="Hug L.A."/>
            <person name="Burstein D."/>
            <person name="Emerson J.B."/>
            <person name="Thomas B.C."/>
            <person name="Banfield J.F."/>
        </authorList>
    </citation>
    <scope>NUCLEOTIDE SEQUENCE [LARGE SCALE GENOMIC DNA]</scope>
    <source>
        <strain evidence="20">CG2_30_54_11</strain>
    </source>
</reference>
<feature type="binding site" evidence="17">
    <location>
        <position position="7"/>
    </location>
    <ligand>
        <name>ATP</name>
        <dbReference type="ChEBI" id="CHEBI:30616"/>
    </ligand>
</feature>
<evidence type="ECO:0000256" key="19">
    <source>
        <dbReference type="SAM" id="Phobius"/>
    </source>
</evidence>
<name>A0A1J5ICZ4_9BACT</name>
<dbReference type="InterPro" id="IPR000829">
    <property type="entry name" value="DAGK"/>
</dbReference>
<keyword evidence="12 19" id="KW-0472">Membrane</keyword>
<dbReference type="GO" id="GO:0046872">
    <property type="term" value="F:metal ion binding"/>
    <property type="evidence" value="ECO:0007669"/>
    <property type="project" value="UniProtKB-KW"/>
</dbReference>
<evidence type="ECO:0000256" key="13">
    <source>
        <dbReference type="ARBA" id="ARBA00023209"/>
    </source>
</evidence>
<dbReference type="Proteomes" id="UP000183245">
    <property type="component" value="Unassembled WGS sequence"/>
</dbReference>
<keyword evidence="8" id="KW-0418">Kinase</keyword>
<keyword evidence="18" id="KW-0479">Metal-binding</keyword>
<keyword evidence="5" id="KW-0808">Transferase</keyword>
<dbReference type="EMBL" id="MNZT01000119">
    <property type="protein sequence ID" value="OIP95020.1"/>
    <property type="molecule type" value="Genomic_DNA"/>
</dbReference>
<evidence type="ECO:0000256" key="2">
    <source>
        <dbReference type="ARBA" id="ARBA00005967"/>
    </source>
</evidence>
<evidence type="ECO:0000256" key="7">
    <source>
        <dbReference type="ARBA" id="ARBA00022741"/>
    </source>
</evidence>
<accession>A0A1J5ICZ4</accession>
<keyword evidence="9 17" id="KW-0067">ATP-binding</keyword>
<evidence type="ECO:0000256" key="4">
    <source>
        <dbReference type="ARBA" id="ARBA00022516"/>
    </source>
</evidence>